<dbReference type="AlphaFoldDB" id="D6LE60"/>
<reference evidence="1 2" key="1">
    <citation type="submission" date="2010-03" db="EMBL/GenBank/DDBJ databases">
        <title>The Genome Sequence of Fusobacterium sp. 1_1_41FAA.</title>
        <authorList>
            <consortium name="The Broad Institute Genome Sequencing Platform"/>
            <person name="Ward D."/>
            <person name="Earl A."/>
            <person name="Feldgarden M."/>
            <person name="Gevers D."/>
            <person name="Young S.K."/>
            <person name="Zeng Q."/>
            <person name="Koehrsen M."/>
            <person name="Alvarado L."/>
            <person name="Berlin A."/>
            <person name="Borenstein D."/>
            <person name="Chapman S."/>
            <person name="Chen Z."/>
            <person name="Engels R."/>
            <person name="Freedman E."/>
            <person name="Gellesch M."/>
            <person name="Goldberg J."/>
            <person name="Griggs A."/>
            <person name="Gujja S."/>
            <person name="Heilman E."/>
            <person name="Heiman D."/>
            <person name="Hepburn T."/>
            <person name="Howarth C."/>
            <person name="Jen D."/>
            <person name="Larson L."/>
            <person name="Mehta T."/>
            <person name="Park D."/>
            <person name="Pearson M."/>
            <person name="Richards J."/>
            <person name="Roberts A."/>
            <person name="Saif S."/>
            <person name="Shea T."/>
            <person name="Shenoy N."/>
            <person name="Sisk P."/>
            <person name="Stolte C."/>
            <person name="Sykes S."/>
            <person name="Walk T."/>
            <person name="White J."/>
            <person name="Yandava C."/>
            <person name="Strauss J.C."/>
            <person name="Ambrose C.E."/>
            <person name="Allen-Vercoe E."/>
            <person name="Haas B."/>
            <person name="Henn M.R."/>
            <person name="Nusbaum C."/>
            <person name="Birren B."/>
        </authorList>
    </citation>
    <scope>NUCLEOTIDE SEQUENCE [LARGE SCALE GENOMIC DNA]</scope>
    <source>
        <strain evidence="1 2">1_1_41FAA</strain>
    </source>
</reference>
<dbReference type="EMBL" id="GG770375">
    <property type="protein sequence ID" value="EFG29595.2"/>
    <property type="molecule type" value="Genomic_DNA"/>
</dbReference>
<dbReference type="Proteomes" id="UP000003964">
    <property type="component" value="Unassembled WGS sequence"/>
</dbReference>
<protein>
    <submittedName>
        <fullName evidence="1">Uncharacterized protein</fullName>
    </submittedName>
</protein>
<dbReference type="RefSeq" id="WP_008820024.1">
    <property type="nucleotide sequence ID" value="NZ_GG770375.1"/>
</dbReference>
<organism evidence="1 2">
    <name type="scientific">Fusobacterium periodonticum 1_1_41FAA</name>
    <dbReference type="NCBI Taxonomy" id="469621"/>
    <lineage>
        <taxon>Bacteria</taxon>
        <taxon>Fusobacteriati</taxon>
        <taxon>Fusobacteriota</taxon>
        <taxon>Fusobacteriia</taxon>
        <taxon>Fusobacteriales</taxon>
        <taxon>Fusobacteriaceae</taxon>
        <taxon>Fusobacterium</taxon>
    </lineage>
</organism>
<accession>D6LE60</accession>
<name>D6LE60_9FUSO</name>
<evidence type="ECO:0000313" key="1">
    <source>
        <dbReference type="EMBL" id="EFG29595.2"/>
    </source>
</evidence>
<sequence length="107" mass="12565">MTFNEAQEKLISEYSRDAIPEETSIRSKYYTLVTKDREIGKHKNFIVDTKSKKPFSGRILHEGKHSNTRVEELVKNRNIVVLLLYFPQGKTRSDYISIEQTLDYLII</sequence>
<proteinExistence type="predicted"/>
<gene>
    <name evidence="1" type="ORF">HMPREF0400_02248</name>
</gene>
<evidence type="ECO:0000313" key="2">
    <source>
        <dbReference type="Proteomes" id="UP000003964"/>
    </source>
</evidence>